<sequence>MTLWTTSQLRRLTENQDRHMCQTYPGYRHSQAGQAQIGNPSQNRQASRCTLIKAFTLVHQFLVNIGNRNKKLSKIVVYRYYFNLNLENLEINCKLKFKFLIMHVCTIEYIHRIYIFMLKITVVPYVWREYYFFQPPTP</sequence>
<evidence type="ECO:0000313" key="2">
    <source>
        <dbReference type="Proteomes" id="UP000075809"/>
    </source>
</evidence>
<protein>
    <submittedName>
        <fullName evidence="1">Uncharacterized protein</fullName>
    </submittedName>
</protein>
<organism evidence="1 2">
    <name type="scientific">Mycetomoellerius zeteki</name>
    <dbReference type="NCBI Taxonomy" id="64791"/>
    <lineage>
        <taxon>Eukaryota</taxon>
        <taxon>Metazoa</taxon>
        <taxon>Ecdysozoa</taxon>
        <taxon>Arthropoda</taxon>
        <taxon>Hexapoda</taxon>
        <taxon>Insecta</taxon>
        <taxon>Pterygota</taxon>
        <taxon>Neoptera</taxon>
        <taxon>Endopterygota</taxon>
        <taxon>Hymenoptera</taxon>
        <taxon>Apocrita</taxon>
        <taxon>Aculeata</taxon>
        <taxon>Formicoidea</taxon>
        <taxon>Formicidae</taxon>
        <taxon>Myrmicinae</taxon>
        <taxon>Mycetomoellerius</taxon>
    </lineage>
</organism>
<accession>A0A151WKF9</accession>
<reference evidence="1 2" key="1">
    <citation type="submission" date="2015-09" db="EMBL/GenBank/DDBJ databases">
        <title>Trachymyrmex zeteki WGS genome.</title>
        <authorList>
            <person name="Nygaard S."/>
            <person name="Hu H."/>
            <person name="Boomsma J."/>
            <person name="Zhang G."/>
        </authorList>
    </citation>
    <scope>NUCLEOTIDE SEQUENCE [LARGE SCALE GENOMIC DNA]</scope>
    <source>
        <strain evidence="1">Tzet28-1</strain>
        <tissue evidence="1">Whole body</tissue>
    </source>
</reference>
<dbReference type="AlphaFoldDB" id="A0A151WKF9"/>
<evidence type="ECO:0000313" key="1">
    <source>
        <dbReference type="EMBL" id="KYQ48300.1"/>
    </source>
</evidence>
<proteinExistence type="predicted"/>
<dbReference type="Proteomes" id="UP000075809">
    <property type="component" value="Unassembled WGS sequence"/>
</dbReference>
<gene>
    <name evidence="1" type="ORF">ALC60_12628</name>
</gene>
<dbReference type="EMBL" id="KQ983012">
    <property type="protein sequence ID" value="KYQ48300.1"/>
    <property type="molecule type" value="Genomic_DNA"/>
</dbReference>
<keyword evidence="2" id="KW-1185">Reference proteome</keyword>
<name>A0A151WKF9_9HYME</name>